<dbReference type="PROSITE" id="PS00086">
    <property type="entry name" value="CYTOCHROME_P450"/>
    <property type="match status" value="1"/>
</dbReference>
<dbReference type="Gene3D" id="1.10.630.10">
    <property type="entry name" value="Cytochrome P450"/>
    <property type="match status" value="1"/>
</dbReference>
<keyword evidence="7 9" id="KW-0408">Iron</keyword>
<dbReference type="Proteomes" id="UP000053477">
    <property type="component" value="Unassembled WGS sequence"/>
</dbReference>
<evidence type="ECO:0000256" key="10">
    <source>
        <dbReference type="RuleBase" id="RU000461"/>
    </source>
</evidence>
<dbReference type="PANTHER" id="PTHR46300:SF7">
    <property type="entry name" value="P450, PUTATIVE (EUROFUNG)-RELATED"/>
    <property type="match status" value="1"/>
</dbReference>
<dbReference type="Pfam" id="PF00067">
    <property type="entry name" value="p450"/>
    <property type="match status" value="1"/>
</dbReference>
<organism evidence="11 12">
    <name type="scientific">Schizopora paradoxa</name>
    <dbReference type="NCBI Taxonomy" id="27342"/>
    <lineage>
        <taxon>Eukaryota</taxon>
        <taxon>Fungi</taxon>
        <taxon>Dikarya</taxon>
        <taxon>Basidiomycota</taxon>
        <taxon>Agaricomycotina</taxon>
        <taxon>Agaricomycetes</taxon>
        <taxon>Hymenochaetales</taxon>
        <taxon>Schizoporaceae</taxon>
        <taxon>Schizopora</taxon>
    </lineage>
</organism>
<sequence>MHIQSSEVPCRSSSSANMASSVHPSLADLLACLLAVLLHKILKKSVVRRASLPPGPPASLFGSVDVPLPSQYPWLTYSKWRKTFGDIVYMGVFGNPVVVVNAKQAAYDLLDRRSSIYSSRPERPMVTELMGFGWMFSSMQYGNRWRAHRRLFHRHFNPAASANYRPLQVKETDSLLKSLLRNPQDYVQHIRRQSAAIVMMISYGHQIDDRDDHFVNLADQALASMAKAGIFGSFVVDYIPLLKYVPSWFPGAGFKRQAHVWSKSIRAMIDEPFAMVKRRVENGSQIPSLAKFELDNLAQEDLSFYSEETVKNVSGISYAAGAETSVSVILDFFLAMTLFPDIQQKARDEIDSVTGGSRLPTFEDYDSLPYIRALVYECLRWNPVVPLGVAHRTVKSDVYRGMLIPKDTTVIANVWEMLHDEQSYPEPMKFRPERFLEESPPGVNEYPIECFGFGRRICPGRYLAEATVWISIARTLAVFNISKAVDENGQIIPVAEEFTSGLLSRPKPFKCSITPRSEAARKII</sequence>
<evidence type="ECO:0000256" key="8">
    <source>
        <dbReference type="ARBA" id="ARBA00023033"/>
    </source>
</evidence>
<evidence type="ECO:0000256" key="6">
    <source>
        <dbReference type="ARBA" id="ARBA00023002"/>
    </source>
</evidence>
<dbReference type="InterPro" id="IPR002401">
    <property type="entry name" value="Cyt_P450_E_grp-I"/>
</dbReference>
<evidence type="ECO:0000313" key="12">
    <source>
        <dbReference type="Proteomes" id="UP000053477"/>
    </source>
</evidence>
<evidence type="ECO:0000256" key="3">
    <source>
        <dbReference type="ARBA" id="ARBA00010617"/>
    </source>
</evidence>
<protein>
    <submittedName>
        <fullName evidence="11">Cytochrome P450</fullName>
    </submittedName>
</protein>
<dbReference type="AlphaFoldDB" id="A0A0H2RR95"/>
<dbReference type="PRINTS" id="PR00463">
    <property type="entry name" value="EP450I"/>
</dbReference>
<gene>
    <name evidence="11" type="ORF">SCHPADRAFT_851065</name>
</gene>
<dbReference type="PANTHER" id="PTHR46300">
    <property type="entry name" value="P450, PUTATIVE (EUROFUNG)-RELATED-RELATED"/>
    <property type="match status" value="1"/>
</dbReference>
<feature type="binding site" description="axial binding residue" evidence="9">
    <location>
        <position position="458"/>
    </location>
    <ligand>
        <name>heme</name>
        <dbReference type="ChEBI" id="CHEBI:30413"/>
    </ligand>
    <ligandPart>
        <name>Fe</name>
        <dbReference type="ChEBI" id="CHEBI:18248"/>
    </ligandPart>
</feature>
<comment type="pathway">
    <text evidence="2">Secondary metabolite biosynthesis.</text>
</comment>
<dbReference type="InterPro" id="IPR001128">
    <property type="entry name" value="Cyt_P450"/>
</dbReference>
<dbReference type="GO" id="GO:0004497">
    <property type="term" value="F:monooxygenase activity"/>
    <property type="evidence" value="ECO:0007669"/>
    <property type="project" value="UniProtKB-KW"/>
</dbReference>
<evidence type="ECO:0000313" key="11">
    <source>
        <dbReference type="EMBL" id="KLO14475.1"/>
    </source>
</evidence>
<dbReference type="SUPFAM" id="SSF48264">
    <property type="entry name" value="Cytochrome P450"/>
    <property type="match status" value="1"/>
</dbReference>
<dbReference type="STRING" id="27342.A0A0H2RR95"/>
<evidence type="ECO:0000256" key="2">
    <source>
        <dbReference type="ARBA" id="ARBA00005179"/>
    </source>
</evidence>
<evidence type="ECO:0000256" key="1">
    <source>
        <dbReference type="ARBA" id="ARBA00001971"/>
    </source>
</evidence>
<dbReference type="EMBL" id="KQ085943">
    <property type="protein sequence ID" value="KLO14475.1"/>
    <property type="molecule type" value="Genomic_DNA"/>
</dbReference>
<evidence type="ECO:0000256" key="4">
    <source>
        <dbReference type="ARBA" id="ARBA00022617"/>
    </source>
</evidence>
<feature type="non-terminal residue" evidence="11">
    <location>
        <position position="524"/>
    </location>
</feature>
<keyword evidence="6 10" id="KW-0560">Oxidoreductase</keyword>
<comment type="similarity">
    <text evidence="3 10">Belongs to the cytochrome P450 family.</text>
</comment>
<dbReference type="InParanoid" id="A0A0H2RR95"/>
<keyword evidence="5 9" id="KW-0479">Metal-binding</keyword>
<dbReference type="InterPro" id="IPR017972">
    <property type="entry name" value="Cyt_P450_CS"/>
</dbReference>
<keyword evidence="12" id="KW-1185">Reference proteome</keyword>
<dbReference type="OrthoDB" id="2789670at2759"/>
<dbReference type="GO" id="GO:0016705">
    <property type="term" value="F:oxidoreductase activity, acting on paired donors, with incorporation or reduction of molecular oxygen"/>
    <property type="evidence" value="ECO:0007669"/>
    <property type="project" value="InterPro"/>
</dbReference>
<name>A0A0H2RR95_9AGAM</name>
<evidence type="ECO:0000256" key="7">
    <source>
        <dbReference type="ARBA" id="ARBA00023004"/>
    </source>
</evidence>
<comment type="cofactor">
    <cofactor evidence="1 9">
        <name>heme</name>
        <dbReference type="ChEBI" id="CHEBI:30413"/>
    </cofactor>
</comment>
<keyword evidence="8 10" id="KW-0503">Monooxygenase</keyword>
<dbReference type="GO" id="GO:0020037">
    <property type="term" value="F:heme binding"/>
    <property type="evidence" value="ECO:0007669"/>
    <property type="project" value="InterPro"/>
</dbReference>
<proteinExistence type="inferred from homology"/>
<evidence type="ECO:0000256" key="5">
    <source>
        <dbReference type="ARBA" id="ARBA00022723"/>
    </source>
</evidence>
<evidence type="ECO:0000256" key="9">
    <source>
        <dbReference type="PIRSR" id="PIRSR602401-1"/>
    </source>
</evidence>
<dbReference type="InterPro" id="IPR036396">
    <property type="entry name" value="Cyt_P450_sf"/>
</dbReference>
<keyword evidence="4 9" id="KW-0349">Heme</keyword>
<dbReference type="GO" id="GO:0005506">
    <property type="term" value="F:iron ion binding"/>
    <property type="evidence" value="ECO:0007669"/>
    <property type="project" value="InterPro"/>
</dbReference>
<reference evidence="11 12" key="1">
    <citation type="submission" date="2015-04" db="EMBL/GenBank/DDBJ databases">
        <title>Complete genome sequence of Schizopora paradoxa KUC8140, a cosmopolitan wood degrader in East Asia.</title>
        <authorList>
            <consortium name="DOE Joint Genome Institute"/>
            <person name="Min B."/>
            <person name="Park H."/>
            <person name="Jang Y."/>
            <person name="Kim J.-J."/>
            <person name="Kim K.H."/>
            <person name="Pangilinan J."/>
            <person name="Lipzen A."/>
            <person name="Riley R."/>
            <person name="Grigoriev I.V."/>
            <person name="Spatafora J.W."/>
            <person name="Choi I.-G."/>
        </authorList>
    </citation>
    <scope>NUCLEOTIDE SEQUENCE [LARGE SCALE GENOMIC DNA]</scope>
    <source>
        <strain evidence="11 12">KUC8140</strain>
    </source>
</reference>
<dbReference type="InterPro" id="IPR050364">
    <property type="entry name" value="Cytochrome_P450_fung"/>
</dbReference>
<dbReference type="CDD" id="cd11065">
    <property type="entry name" value="CYP64-like"/>
    <property type="match status" value="1"/>
</dbReference>
<accession>A0A0H2RR95</accession>